<keyword evidence="3" id="KW-1185">Reference proteome</keyword>
<name>A0A0R0L0X9_SOYBN</name>
<evidence type="ECO:0000313" key="2">
    <source>
        <dbReference type="EnsemblPlants" id="KRH73054"/>
    </source>
</evidence>
<dbReference type="AlphaFoldDB" id="A0A0R0L0X9"/>
<proteinExistence type="predicted"/>
<gene>
    <name evidence="1" type="ORF">GLYMA_02G249200</name>
</gene>
<evidence type="ECO:0000313" key="3">
    <source>
        <dbReference type="Proteomes" id="UP000008827"/>
    </source>
</evidence>
<dbReference type="InParanoid" id="A0A0R0L0X9"/>
<dbReference type="Proteomes" id="UP000008827">
    <property type="component" value="Chromosome 2"/>
</dbReference>
<accession>A0A0R0L0X9</accession>
<sequence length="62" mass="7087">MSLYPDLNCNFDLRLAMPYSRICERTSPTAMDGEITSKVIELVIFWFESNEGHNFASLCIVP</sequence>
<dbReference type="EnsemblPlants" id="KRH73054">
    <property type="protein sequence ID" value="KRH73054"/>
    <property type="gene ID" value="GLYMA_02G249200"/>
</dbReference>
<reference evidence="2" key="2">
    <citation type="submission" date="2018-02" db="UniProtKB">
        <authorList>
            <consortium name="EnsemblPlants"/>
        </authorList>
    </citation>
    <scope>IDENTIFICATION</scope>
    <source>
        <strain evidence="2">Williams 82</strain>
    </source>
</reference>
<organism evidence="1">
    <name type="scientific">Glycine max</name>
    <name type="common">Soybean</name>
    <name type="synonym">Glycine hispida</name>
    <dbReference type="NCBI Taxonomy" id="3847"/>
    <lineage>
        <taxon>Eukaryota</taxon>
        <taxon>Viridiplantae</taxon>
        <taxon>Streptophyta</taxon>
        <taxon>Embryophyta</taxon>
        <taxon>Tracheophyta</taxon>
        <taxon>Spermatophyta</taxon>
        <taxon>Magnoliopsida</taxon>
        <taxon>eudicotyledons</taxon>
        <taxon>Gunneridae</taxon>
        <taxon>Pentapetalae</taxon>
        <taxon>rosids</taxon>
        <taxon>fabids</taxon>
        <taxon>Fabales</taxon>
        <taxon>Fabaceae</taxon>
        <taxon>Papilionoideae</taxon>
        <taxon>50 kb inversion clade</taxon>
        <taxon>NPAAA clade</taxon>
        <taxon>indigoferoid/millettioid clade</taxon>
        <taxon>Phaseoleae</taxon>
        <taxon>Glycine</taxon>
        <taxon>Glycine subgen. Soja</taxon>
    </lineage>
</organism>
<dbReference type="Gramene" id="KRH73054">
    <property type="protein sequence ID" value="KRH73054"/>
    <property type="gene ID" value="GLYMA_02G249200"/>
</dbReference>
<dbReference type="EMBL" id="CM000835">
    <property type="protein sequence ID" value="KRH73054.1"/>
    <property type="molecule type" value="Genomic_DNA"/>
</dbReference>
<protein>
    <submittedName>
        <fullName evidence="1 2">Uncharacterized protein</fullName>
    </submittedName>
</protein>
<evidence type="ECO:0000313" key="1">
    <source>
        <dbReference type="EMBL" id="KRH73054.1"/>
    </source>
</evidence>
<dbReference type="ExpressionAtlas" id="A0A0R0L0X9">
    <property type="expression patterns" value="baseline and differential"/>
</dbReference>
<reference evidence="1 2" key="1">
    <citation type="journal article" date="2010" name="Nature">
        <title>Genome sequence of the palaeopolyploid soybean.</title>
        <authorList>
            <person name="Schmutz J."/>
            <person name="Cannon S.B."/>
            <person name="Schlueter J."/>
            <person name="Ma J."/>
            <person name="Mitros T."/>
            <person name="Nelson W."/>
            <person name="Hyten D.L."/>
            <person name="Song Q."/>
            <person name="Thelen J.J."/>
            <person name="Cheng J."/>
            <person name="Xu D."/>
            <person name="Hellsten U."/>
            <person name="May G.D."/>
            <person name="Yu Y."/>
            <person name="Sakurai T."/>
            <person name="Umezawa T."/>
            <person name="Bhattacharyya M.K."/>
            <person name="Sandhu D."/>
            <person name="Valliyodan B."/>
            <person name="Lindquist E."/>
            <person name="Peto M."/>
            <person name="Grant D."/>
            <person name="Shu S."/>
            <person name="Goodstein D."/>
            <person name="Barry K."/>
            <person name="Futrell-Griggs M."/>
            <person name="Abernathy B."/>
            <person name="Du J."/>
            <person name="Tian Z."/>
            <person name="Zhu L."/>
            <person name="Gill N."/>
            <person name="Joshi T."/>
            <person name="Libault M."/>
            <person name="Sethuraman A."/>
            <person name="Zhang X.-C."/>
            <person name="Shinozaki K."/>
            <person name="Nguyen H.T."/>
            <person name="Wing R.A."/>
            <person name="Cregan P."/>
            <person name="Specht J."/>
            <person name="Grimwood J."/>
            <person name="Rokhsar D."/>
            <person name="Stacey G."/>
            <person name="Shoemaker R.C."/>
            <person name="Jackson S.A."/>
        </authorList>
    </citation>
    <scope>NUCLEOTIDE SEQUENCE [LARGE SCALE GENOMIC DNA]</scope>
    <source>
        <strain evidence="2">cv. Williams 82</strain>
        <tissue evidence="1">Callus</tissue>
    </source>
</reference>
<reference evidence="1" key="3">
    <citation type="submission" date="2018-07" db="EMBL/GenBank/DDBJ databases">
        <title>WGS assembly of Glycine max.</title>
        <authorList>
            <person name="Schmutz J."/>
            <person name="Cannon S."/>
            <person name="Schlueter J."/>
            <person name="Ma J."/>
            <person name="Mitros T."/>
            <person name="Nelson W."/>
            <person name="Hyten D."/>
            <person name="Song Q."/>
            <person name="Thelen J."/>
            <person name="Cheng J."/>
            <person name="Xu D."/>
            <person name="Hellsten U."/>
            <person name="May G."/>
            <person name="Yu Y."/>
            <person name="Sakurai T."/>
            <person name="Umezawa T."/>
            <person name="Bhattacharyya M."/>
            <person name="Sandhu D."/>
            <person name="Valliyodan B."/>
            <person name="Lindquist E."/>
            <person name="Peto M."/>
            <person name="Grant D."/>
            <person name="Shu S."/>
            <person name="Goodstein D."/>
            <person name="Barry K."/>
            <person name="Futrell-Griggs M."/>
            <person name="Abernathy B."/>
            <person name="Du J."/>
            <person name="Tian Z."/>
            <person name="Zhu L."/>
            <person name="Gill N."/>
            <person name="Joshi T."/>
            <person name="Libault M."/>
            <person name="Sethuraman A."/>
            <person name="Zhang X."/>
            <person name="Shinozaki K."/>
            <person name="Nguyen H."/>
            <person name="Wing R."/>
            <person name="Cregan P."/>
            <person name="Specht J."/>
            <person name="Grimwood J."/>
            <person name="Rokhsar D."/>
            <person name="Stacey G."/>
            <person name="Shoemaker R."/>
            <person name="Jackson S."/>
        </authorList>
    </citation>
    <scope>NUCLEOTIDE SEQUENCE</scope>
    <source>
        <tissue evidence="1">Callus</tissue>
    </source>
</reference>